<evidence type="ECO:0000256" key="2">
    <source>
        <dbReference type="ARBA" id="ARBA00023015"/>
    </source>
</evidence>
<evidence type="ECO:0000259" key="6">
    <source>
        <dbReference type="PROSITE" id="PS50977"/>
    </source>
</evidence>
<proteinExistence type="predicted"/>
<gene>
    <name evidence="7" type="ORF">GKZ27_01395</name>
</gene>
<dbReference type="Gene3D" id="1.10.357.10">
    <property type="entry name" value="Tetracycline Repressor, domain 2"/>
    <property type="match status" value="2"/>
</dbReference>
<dbReference type="PANTHER" id="PTHR30055:SF228">
    <property type="entry name" value="TRANSCRIPTIONAL REGULATOR-RELATED"/>
    <property type="match status" value="1"/>
</dbReference>
<dbReference type="EMBL" id="WSRR01000002">
    <property type="protein sequence ID" value="MVX60130.1"/>
    <property type="molecule type" value="Genomic_DNA"/>
</dbReference>
<dbReference type="PANTHER" id="PTHR30055">
    <property type="entry name" value="HTH-TYPE TRANSCRIPTIONAL REGULATOR RUTR"/>
    <property type="match status" value="1"/>
</dbReference>
<comment type="caution">
    <text evidence="7">The sequence shown here is derived from an EMBL/GenBank/DDBJ whole genome shotgun (WGS) entry which is preliminary data.</text>
</comment>
<evidence type="ECO:0000256" key="1">
    <source>
        <dbReference type="ARBA" id="ARBA00022491"/>
    </source>
</evidence>
<dbReference type="Proteomes" id="UP000463388">
    <property type="component" value="Unassembled WGS sequence"/>
</dbReference>
<evidence type="ECO:0000256" key="5">
    <source>
        <dbReference type="PROSITE-ProRule" id="PRU00335"/>
    </source>
</evidence>
<dbReference type="GO" id="GO:0000976">
    <property type="term" value="F:transcription cis-regulatory region binding"/>
    <property type="evidence" value="ECO:0007669"/>
    <property type="project" value="TreeGrafter"/>
</dbReference>
<dbReference type="InterPro" id="IPR009057">
    <property type="entry name" value="Homeodomain-like_sf"/>
</dbReference>
<protein>
    <submittedName>
        <fullName evidence="7">TetR family transcriptional regulator</fullName>
    </submittedName>
</protein>
<feature type="domain" description="HTH tetR-type" evidence="6">
    <location>
        <begin position="8"/>
        <end position="68"/>
    </location>
</feature>
<organism evidence="7 8">
    <name type="scientific">Adlercreutzia mucosicola</name>
    <dbReference type="NCBI Taxonomy" id="580026"/>
    <lineage>
        <taxon>Bacteria</taxon>
        <taxon>Bacillati</taxon>
        <taxon>Actinomycetota</taxon>
        <taxon>Coriobacteriia</taxon>
        <taxon>Eggerthellales</taxon>
        <taxon>Eggerthellaceae</taxon>
        <taxon>Adlercreutzia</taxon>
    </lineage>
</organism>
<dbReference type="RefSeq" id="WP_160344490.1">
    <property type="nucleotide sequence ID" value="NZ_WSRR01000002.1"/>
</dbReference>
<sequence>MPKIIDERARREAIAEAVWAIASRDGLDGATVRAVAAECGLSTGAIQHSFPSQATLQQFAMELIVERVTERLAETGTTDPHPAPCDESATANHNTLALVSNHRNPAAISVAEARAVLDETVTAMLLQLLPLDKERETEARVWAAFSTAALTNPDLAPYARKMDALLATFCRRCVESLISGMPADDLAAGNSRSAKSAPTSRAGDPAAIAAHLHALLDGLALHLLVNPDAAHRRQATALIRSFVASLT</sequence>
<dbReference type="Pfam" id="PF13977">
    <property type="entry name" value="TetR_C_6"/>
    <property type="match status" value="1"/>
</dbReference>
<dbReference type="InterPro" id="IPR001647">
    <property type="entry name" value="HTH_TetR"/>
</dbReference>
<accession>A0A6N8JMS4</accession>
<keyword evidence="4" id="KW-0804">Transcription</keyword>
<keyword evidence="1" id="KW-0678">Repressor</keyword>
<dbReference type="InterPro" id="IPR050109">
    <property type="entry name" value="HTH-type_TetR-like_transc_reg"/>
</dbReference>
<evidence type="ECO:0000256" key="4">
    <source>
        <dbReference type="ARBA" id="ARBA00023163"/>
    </source>
</evidence>
<dbReference type="OrthoDB" id="9816296at2"/>
<evidence type="ECO:0000256" key="3">
    <source>
        <dbReference type="ARBA" id="ARBA00023125"/>
    </source>
</evidence>
<dbReference type="InterPro" id="IPR039538">
    <property type="entry name" value="BetI_C"/>
</dbReference>
<name>A0A6N8JMS4_9ACTN</name>
<keyword evidence="8" id="KW-1185">Reference proteome</keyword>
<reference evidence="7 8" key="1">
    <citation type="submission" date="2019-12" db="EMBL/GenBank/DDBJ databases">
        <title>Microbes associate with the intestines of laboratory mice.</title>
        <authorList>
            <person name="Navarre W."/>
            <person name="Wong E."/>
        </authorList>
    </citation>
    <scope>NUCLEOTIDE SEQUENCE [LARGE SCALE GENOMIC DNA]</scope>
    <source>
        <strain evidence="7 8">NM66_B29</strain>
    </source>
</reference>
<dbReference type="AlphaFoldDB" id="A0A6N8JMS4"/>
<dbReference type="Pfam" id="PF00440">
    <property type="entry name" value="TetR_N"/>
    <property type="match status" value="1"/>
</dbReference>
<keyword evidence="2" id="KW-0805">Transcription regulation</keyword>
<evidence type="ECO:0000313" key="8">
    <source>
        <dbReference type="Proteomes" id="UP000463388"/>
    </source>
</evidence>
<feature type="DNA-binding region" description="H-T-H motif" evidence="5">
    <location>
        <begin position="31"/>
        <end position="50"/>
    </location>
</feature>
<dbReference type="InterPro" id="IPR036271">
    <property type="entry name" value="Tet_transcr_reg_TetR-rel_C_sf"/>
</dbReference>
<keyword evidence="3 5" id="KW-0238">DNA-binding</keyword>
<evidence type="ECO:0000313" key="7">
    <source>
        <dbReference type="EMBL" id="MVX60130.1"/>
    </source>
</evidence>
<dbReference type="SUPFAM" id="SSF48498">
    <property type="entry name" value="Tetracyclin repressor-like, C-terminal domain"/>
    <property type="match status" value="1"/>
</dbReference>
<dbReference type="PROSITE" id="PS50977">
    <property type="entry name" value="HTH_TETR_2"/>
    <property type="match status" value="1"/>
</dbReference>
<dbReference type="GO" id="GO:0003700">
    <property type="term" value="F:DNA-binding transcription factor activity"/>
    <property type="evidence" value="ECO:0007669"/>
    <property type="project" value="TreeGrafter"/>
</dbReference>
<dbReference type="SUPFAM" id="SSF46689">
    <property type="entry name" value="Homeodomain-like"/>
    <property type="match status" value="1"/>
</dbReference>